<dbReference type="AlphaFoldDB" id="A0A4V1L5J3"/>
<evidence type="ECO:0000256" key="6">
    <source>
        <dbReference type="ARBA" id="ARBA00023157"/>
    </source>
</evidence>
<name>A0A4V1L5J3_9BACT</name>
<sequence length="221" mass="24555">MPLQDQLDRITQNTRALVQPERLAISEAATAELFSTGIEDRILPVGAHAADFTLPDALTGKPVHLTDVLSLGPVVLNFFRGRWCPYCVTELEQWRDLHSDLRRRGAFLLAISPQTPRQNDFTIQQHGLPFPVLSDPGAKVAAQYGLAYTIPPEHRSYYRSILVNIPFANSGLNYDTATEASWTLPLPATFLVRQDSTIAFAEAHADFHVRPEPADLLATLK</sequence>
<evidence type="ECO:0000259" key="12">
    <source>
        <dbReference type="PROSITE" id="PS51352"/>
    </source>
</evidence>
<dbReference type="PROSITE" id="PS51352">
    <property type="entry name" value="THIOREDOXIN_2"/>
    <property type="match status" value="1"/>
</dbReference>
<dbReference type="PANTHER" id="PTHR42801:SF7">
    <property type="entry name" value="SLL1159 PROTEIN"/>
    <property type="match status" value="1"/>
</dbReference>
<evidence type="ECO:0000256" key="7">
    <source>
        <dbReference type="ARBA" id="ARBA00023284"/>
    </source>
</evidence>
<dbReference type="GO" id="GO:0034599">
    <property type="term" value="P:cellular response to oxidative stress"/>
    <property type="evidence" value="ECO:0007669"/>
    <property type="project" value="TreeGrafter"/>
</dbReference>
<proteinExistence type="inferred from homology"/>
<evidence type="ECO:0000256" key="3">
    <source>
        <dbReference type="ARBA" id="ARBA00022559"/>
    </source>
</evidence>
<dbReference type="PANTHER" id="PTHR42801">
    <property type="entry name" value="THIOREDOXIN-DEPENDENT PEROXIDE REDUCTASE"/>
    <property type="match status" value="1"/>
</dbReference>
<comment type="similarity">
    <text evidence="9">Belongs to the peroxiredoxin family. BCP/PrxQ subfamily.</text>
</comment>
<dbReference type="RefSeq" id="WP_128913517.1">
    <property type="nucleotide sequence ID" value="NZ_RDSM01000002.1"/>
</dbReference>
<dbReference type="SUPFAM" id="SSF52833">
    <property type="entry name" value="Thioredoxin-like"/>
    <property type="match status" value="1"/>
</dbReference>
<comment type="caution">
    <text evidence="13">The sequence shown here is derived from an EMBL/GenBank/DDBJ whole genome shotgun (WGS) entry which is preliminary data.</text>
</comment>
<evidence type="ECO:0000256" key="8">
    <source>
        <dbReference type="ARBA" id="ARBA00032824"/>
    </source>
</evidence>
<accession>A0A4V1L5J3</accession>
<dbReference type="CDD" id="cd02970">
    <property type="entry name" value="PRX_like2"/>
    <property type="match status" value="1"/>
</dbReference>
<evidence type="ECO:0000256" key="10">
    <source>
        <dbReference type="ARBA" id="ARBA00042639"/>
    </source>
</evidence>
<dbReference type="Proteomes" id="UP000289437">
    <property type="component" value="Unassembled WGS sequence"/>
</dbReference>
<keyword evidence="5" id="KW-0560">Oxidoreductase</keyword>
<keyword evidence="14" id="KW-1185">Reference proteome</keyword>
<keyword evidence="6" id="KW-1015">Disulfide bond</keyword>
<keyword evidence="4" id="KW-0049">Antioxidant</keyword>
<evidence type="ECO:0000256" key="11">
    <source>
        <dbReference type="ARBA" id="ARBA00049091"/>
    </source>
</evidence>
<dbReference type="EC" id="1.11.1.24" evidence="2"/>
<keyword evidence="7" id="KW-0676">Redox-active center</keyword>
<feature type="domain" description="Thioredoxin" evidence="12">
    <location>
        <begin position="43"/>
        <end position="221"/>
    </location>
</feature>
<dbReference type="GO" id="GO:0008379">
    <property type="term" value="F:thioredoxin peroxidase activity"/>
    <property type="evidence" value="ECO:0007669"/>
    <property type="project" value="TreeGrafter"/>
</dbReference>
<dbReference type="OrthoDB" id="9809746at2"/>
<organism evidence="13 14">
    <name type="scientific">Granulicella sibirica</name>
    <dbReference type="NCBI Taxonomy" id="2479048"/>
    <lineage>
        <taxon>Bacteria</taxon>
        <taxon>Pseudomonadati</taxon>
        <taxon>Acidobacteriota</taxon>
        <taxon>Terriglobia</taxon>
        <taxon>Terriglobales</taxon>
        <taxon>Acidobacteriaceae</taxon>
        <taxon>Granulicella</taxon>
    </lineage>
</organism>
<dbReference type="GO" id="GO:0045454">
    <property type="term" value="P:cell redox homeostasis"/>
    <property type="evidence" value="ECO:0007669"/>
    <property type="project" value="TreeGrafter"/>
</dbReference>
<dbReference type="Pfam" id="PF00578">
    <property type="entry name" value="AhpC-TSA"/>
    <property type="match status" value="1"/>
</dbReference>
<protein>
    <recommendedName>
        <fullName evidence="2">thioredoxin-dependent peroxiredoxin</fullName>
        <ecNumber evidence="2">1.11.1.24</ecNumber>
    </recommendedName>
    <alternativeName>
        <fullName evidence="8">Thioredoxin peroxidase</fullName>
    </alternativeName>
    <alternativeName>
        <fullName evidence="10">Thioredoxin-dependent peroxiredoxin Bcp</fullName>
    </alternativeName>
</protein>
<gene>
    <name evidence="13" type="ORF">GRAN_2821</name>
</gene>
<keyword evidence="3" id="KW-0575">Peroxidase</keyword>
<evidence type="ECO:0000313" key="13">
    <source>
        <dbReference type="EMBL" id="RXH55964.1"/>
    </source>
</evidence>
<comment type="catalytic activity">
    <reaction evidence="11">
        <text>a hydroperoxide + [thioredoxin]-dithiol = an alcohol + [thioredoxin]-disulfide + H2O</text>
        <dbReference type="Rhea" id="RHEA:62620"/>
        <dbReference type="Rhea" id="RHEA-COMP:10698"/>
        <dbReference type="Rhea" id="RHEA-COMP:10700"/>
        <dbReference type="ChEBI" id="CHEBI:15377"/>
        <dbReference type="ChEBI" id="CHEBI:29950"/>
        <dbReference type="ChEBI" id="CHEBI:30879"/>
        <dbReference type="ChEBI" id="CHEBI:35924"/>
        <dbReference type="ChEBI" id="CHEBI:50058"/>
        <dbReference type="EC" id="1.11.1.24"/>
    </reaction>
</comment>
<dbReference type="InterPro" id="IPR000866">
    <property type="entry name" value="AhpC/TSA"/>
</dbReference>
<reference evidence="13 14" key="1">
    <citation type="submission" date="2018-11" db="EMBL/GenBank/DDBJ databases">
        <authorList>
            <person name="Mardanov A.V."/>
            <person name="Ravin N.V."/>
            <person name="Dedysh S.N."/>
        </authorList>
    </citation>
    <scope>NUCLEOTIDE SEQUENCE [LARGE SCALE GENOMIC DNA]</scope>
    <source>
        <strain evidence="13 14">AF10</strain>
    </source>
</reference>
<reference evidence="14" key="2">
    <citation type="submission" date="2019-02" db="EMBL/GenBank/DDBJ databases">
        <title>Granulicella sibirica sp. nov., a psychrotolerant acidobacterium isolated from an organic soil layer in forested tundra, West Siberia.</title>
        <authorList>
            <person name="Oshkin I.Y."/>
            <person name="Kulichevskaya I.S."/>
            <person name="Rijpstra W.I.C."/>
            <person name="Sinninghe Damste J.S."/>
            <person name="Rakitin A.L."/>
            <person name="Ravin N.V."/>
            <person name="Dedysh S.N."/>
        </authorList>
    </citation>
    <scope>NUCLEOTIDE SEQUENCE [LARGE SCALE GENOMIC DNA]</scope>
    <source>
        <strain evidence="14">AF10</strain>
    </source>
</reference>
<evidence type="ECO:0000256" key="1">
    <source>
        <dbReference type="ARBA" id="ARBA00003330"/>
    </source>
</evidence>
<dbReference type="InterPro" id="IPR013766">
    <property type="entry name" value="Thioredoxin_domain"/>
</dbReference>
<evidence type="ECO:0000256" key="2">
    <source>
        <dbReference type="ARBA" id="ARBA00013017"/>
    </source>
</evidence>
<evidence type="ECO:0000256" key="4">
    <source>
        <dbReference type="ARBA" id="ARBA00022862"/>
    </source>
</evidence>
<evidence type="ECO:0000313" key="14">
    <source>
        <dbReference type="Proteomes" id="UP000289437"/>
    </source>
</evidence>
<dbReference type="InterPro" id="IPR036249">
    <property type="entry name" value="Thioredoxin-like_sf"/>
</dbReference>
<evidence type="ECO:0000256" key="5">
    <source>
        <dbReference type="ARBA" id="ARBA00023002"/>
    </source>
</evidence>
<dbReference type="EMBL" id="RDSM01000002">
    <property type="protein sequence ID" value="RXH55964.1"/>
    <property type="molecule type" value="Genomic_DNA"/>
</dbReference>
<dbReference type="Gene3D" id="3.40.30.10">
    <property type="entry name" value="Glutaredoxin"/>
    <property type="match status" value="1"/>
</dbReference>
<evidence type="ECO:0000256" key="9">
    <source>
        <dbReference type="ARBA" id="ARBA00038489"/>
    </source>
</evidence>
<comment type="function">
    <text evidence="1">Thiol-specific peroxidase that catalyzes the reduction of hydrogen peroxide and organic hydroperoxides to water and alcohols, respectively. Plays a role in cell protection against oxidative stress by detoxifying peroxides and as sensor of hydrogen peroxide-mediated signaling events.</text>
</comment>
<dbReference type="InterPro" id="IPR050924">
    <property type="entry name" value="Peroxiredoxin_BCP/PrxQ"/>
</dbReference>
<dbReference type="GO" id="GO:0005737">
    <property type="term" value="C:cytoplasm"/>
    <property type="evidence" value="ECO:0007669"/>
    <property type="project" value="TreeGrafter"/>
</dbReference>